<dbReference type="GO" id="GO:0005840">
    <property type="term" value="C:ribosome"/>
    <property type="evidence" value="ECO:0007669"/>
    <property type="project" value="UniProtKB-KW"/>
</dbReference>
<dbReference type="Pfam" id="PF01250">
    <property type="entry name" value="Ribosomal_S6"/>
    <property type="match status" value="1"/>
</dbReference>
<dbReference type="NCBIfam" id="TIGR00166">
    <property type="entry name" value="S6"/>
    <property type="match status" value="1"/>
</dbReference>
<keyword evidence="4" id="KW-0687">Ribonucleoprotein</keyword>
<name>A0A0G0G9L7_9BACT</name>
<dbReference type="InterPro" id="IPR035980">
    <property type="entry name" value="Ribosomal_bS6_sf"/>
</dbReference>
<comment type="similarity">
    <text evidence="1">Belongs to the bacterial ribosomal protein bS6 family.</text>
</comment>
<dbReference type="EMBL" id="LBSV01000001">
    <property type="protein sequence ID" value="KKQ26662.1"/>
    <property type="molecule type" value="Genomic_DNA"/>
</dbReference>
<dbReference type="GO" id="GO:0006412">
    <property type="term" value="P:translation"/>
    <property type="evidence" value="ECO:0007669"/>
    <property type="project" value="InterPro"/>
</dbReference>
<proteinExistence type="inferred from homology"/>
<dbReference type="SUPFAM" id="SSF54995">
    <property type="entry name" value="Ribosomal protein S6"/>
    <property type="match status" value="1"/>
</dbReference>
<evidence type="ECO:0000256" key="3">
    <source>
        <dbReference type="ARBA" id="ARBA00035520"/>
    </source>
</evidence>
<evidence type="ECO:0000256" key="1">
    <source>
        <dbReference type="ARBA" id="ARBA00009512"/>
    </source>
</evidence>
<protein>
    <recommendedName>
        <fullName evidence="2">Small ribosomal subunit protein bS6</fullName>
    </recommendedName>
    <alternativeName>
        <fullName evidence="3">30S ribosomal protein S6</fullName>
    </alternativeName>
</protein>
<dbReference type="Proteomes" id="UP000034917">
    <property type="component" value="Unassembled WGS sequence"/>
</dbReference>
<dbReference type="InterPro" id="IPR000529">
    <property type="entry name" value="Ribosomal_bS6"/>
</dbReference>
<reference evidence="4 5" key="1">
    <citation type="journal article" date="2015" name="Nature">
        <title>rRNA introns, odd ribosomes, and small enigmatic genomes across a large radiation of phyla.</title>
        <authorList>
            <person name="Brown C.T."/>
            <person name="Hug L.A."/>
            <person name="Thomas B.C."/>
            <person name="Sharon I."/>
            <person name="Castelle C.J."/>
            <person name="Singh A."/>
            <person name="Wilkins M.J."/>
            <person name="Williams K.H."/>
            <person name="Banfield J.F."/>
        </authorList>
    </citation>
    <scope>NUCLEOTIDE SEQUENCE [LARGE SCALE GENOMIC DNA]</scope>
</reference>
<evidence type="ECO:0000313" key="4">
    <source>
        <dbReference type="EMBL" id="KKQ26662.1"/>
    </source>
</evidence>
<accession>A0A0G0G9L7</accession>
<evidence type="ECO:0000313" key="5">
    <source>
        <dbReference type="Proteomes" id="UP000034917"/>
    </source>
</evidence>
<gene>
    <name evidence="4" type="ORF">US40_C0001G0011</name>
</gene>
<dbReference type="GO" id="GO:0003735">
    <property type="term" value="F:structural constituent of ribosome"/>
    <property type="evidence" value="ECO:0007669"/>
    <property type="project" value="InterPro"/>
</dbReference>
<keyword evidence="4" id="KW-0689">Ribosomal protein</keyword>
<sequence length="84" mass="10097">MNYELTFLLKEEAELKNIKDLVESFAKITGEEKWGEKTLAFSIKKNNRAYFYNFNLELSKEKTNELKKKLNFNEKLIRYLLLVK</sequence>
<dbReference type="AlphaFoldDB" id="A0A0G0G9L7"/>
<comment type="caution">
    <text evidence="4">The sequence shown here is derived from an EMBL/GenBank/DDBJ whole genome shotgun (WGS) entry which is preliminary data.</text>
</comment>
<dbReference type="InterPro" id="IPR014717">
    <property type="entry name" value="Transl_elong_EF1B/ribsomal_bS6"/>
</dbReference>
<dbReference type="Gene3D" id="3.30.70.60">
    <property type="match status" value="1"/>
</dbReference>
<dbReference type="GO" id="GO:0019843">
    <property type="term" value="F:rRNA binding"/>
    <property type="evidence" value="ECO:0007669"/>
    <property type="project" value="InterPro"/>
</dbReference>
<organism evidence="4 5">
    <name type="scientific">Candidatus Roizmanbacteria bacterium GW2011_GWC2_37_13</name>
    <dbReference type="NCBI Taxonomy" id="1618486"/>
    <lineage>
        <taxon>Bacteria</taxon>
        <taxon>Candidatus Roizmaniibacteriota</taxon>
    </lineage>
</organism>
<dbReference type="CDD" id="cd00473">
    <property type="entry name" value="bS6"/>
    <property type="match status" value="1"/>
</dbReference>
<evidence type="ECO:0000256" key="2">
    <source>
        <dbReference type="ARBA" id="ARBA00035294"/>
    </source>
</evidence>
<dbReference type="InterPro" id="IPR020814">
    <property type="entry name" value="Ribosomal_S6_plastid/chlpt"/>
</dbReference>